<feature type="compositionally biased region" description="Basic and acidic residues" evidence="1">
    <location>
        <begin position="27"/>
        <end position="36"/>
    </location>
</feature>
<gene>
    <name evidence="2" type="ORF">g.2229</name>
</gene>
<reference evidence="2" key="1">
    <citation type="submission" date="2015-09" db="EMBL/GenBank/DDBJ databases">
        <title>De novo assembly of Pectinophora gossypiella (Pink Bollworm) gut transcriptome.</title>
        <authorList>
            <person name="Tassone E.E."/>
        </authorList>
    </citation>
    <scope>NUCLEOTIDE SEQUENCE</scope>
</reference>
<evidence type="ECO:0000256" key="1">
    <source>
        <dbReference type="SAM" id="MobiDB-lite"/>
    </source>
</evidence>
<feature type="region of interest" description="Disordered" evidence="1">
    <location>
        <begin position="24"/>
        <end position="57"/>
    </location>
</feature>
<proteinExistence type="predicted"/>
<organism evidence="2">
    <name type="scientific">Pectinophora gossypiella</name>
    <name type="common">Cotton pink bollworm</name>
    <name type="synonym">Depressaria gossypiella</name>
    <dbReference type="NCBI Taxonomy" id="13191"/>
    <lineage>
        <taxon>Eukaryota</taxon>
        <taxon>Metazoa</taxon>
        <taxon>Ecdysozoa</taxon>
        <taxon>Arthropoda</taxon>
        <taxon>Hexapoda</taxon>
        <taxon>Insecta</taxon>
        <taxon>Pterygota</taxon>
        <taxon>Neoptera</taxon>
        <taxon>Endopterygota</taxon>
        <taxon>Lepidoptera</taxon>
        <taxon>Glossata</taxon>
        <taxon>Ditrysia</taxon>
        <taxon>Gelechioidea</taxon>
        <taxon>Gelechiidae</taxon>
        <taxon>Apatetrinae</taxon>
        <taxon>Pectinophora</taxon>
    </lineage>
</organism>
<protein>
    <submittedName>
        <fullName evidence="2">Uncharacterized protein</fullName>
    </submittedName>
</protein>
<feature type="non-terminal residue" evidence="2">
    <location>
        <position position="177"/>
    </location>
</feature>
<dbReference type="AlphaFoldDB" id="A0A1E1W8A5"/>
<dbReference type="OrthoDB" id="10056090at2759"/>
<accession>A0A1E1W8A5</accession>
<name>A0A1E1W8A5_PECGO</name>
<evidence type="ECO:0000313" key="2">
    <source>
        <dbReference type="EMBL" id="JAT83232.1"/>
    </source>
</evidence>
<sequence length="177" mass="19812">MNFVSRIFRMPSYSEEINVDLNSNEDGALKTESRNGKKERRKMSTEVPPNSAPAGLSADQRFAFSLRDFLGPTSGGDVLSTGEPSPSAIGQMLPFIDEHVDTEEAQSDEEQVQCRDTEEVLNNAACRLRRWRAASRKLRRPRIIDNLCDKDGGKCNKVAHTDLADRLLPPRRPRQAA</sequence>
<dbReference type="EMBL" id="GDQN01007822">
    <property type="protein sequence ID" value="JAT83232.1"/>
    <property type="molecule type" value="Transcribed_RNA"/>
</dbReference>